<dbReference type="SUPFAM" id="SSF47823">
    <property type="entry name" value="lambda integrase-like, N-terminal domain"/>
    <property type="match status" value="1"/>
</dbReference>
<dbReference type="PANTHER" id="PTHR35617:SF3">
    <property type="entry name" value="CORE-BINDING (CB) DOMAIN-CONTAINING PROTEIN"/>
    <property type="match status" value="1"/>
</dbReference>
<proteinExistence type="predicted"/>
<reference evidence="3" key="1">
    <citation type="journal article" date="2023" name="Front. Mar. Sci.">
        <title>A new Merluccius polli reference genome to investigate the effects of global change in West African waters.</title>
        <authorList>
            <person name="Mateo J.L."/>
            <person name="Blanco-Fernandez C."/>
            <person name="Garcia-Vazquez E."/>
            <person name="Machado-Schiaffino G."/>
        </authorList>
    </citation>
    <scope>NUCLEOTIDE SEQUENCE</scope>
    <source>
        <strain evidence="3">C29</strain>
        <tissue evidence="3">Fin</tissue>
    </source>
</reference>
<name>A0AA47MH52_MERPO</name>
<evidence type="ECO:0000313" key="4">
    <source>
        <dbReference type="Proteomes" id="UP001174136"/>
    </source>
</evidence>
<dbReference type="EMBL" id="JAOPHQ010004277">
    <property type="protein sequence ID" value="KAK0139969.1"/>
    <property type="molecule type" value="Genomic_DNA"/>
</dbReference>
<accession>A0AA47MH52</accession>
<sequence length="401" mass="43403">MSRELGRLMSSLTLARRQVWLAPSPLSEASRRALRTLPVVPGQLFGVAAQQALERTLQVTQARQQFASLRQAPPRSRRPAVSTTMVPPIPRPLTPAGAPLPEGWCQACHQEPTRCPIPVILDFLQSRLDDGLAPSTIKVYIAAISARHNRVDGVTVGSNTLVSHFLKGAQRLRPPQRSPRASWDLPLVLQVLGKPPFEPLGGSELKWLSMKTAFLLAMASAKRVGELHALSVSQECIHWSPDGTGLTLWPNPSFLPKTFSALYVNQPLSLAALKPPTEDGGQTHGETLLCPVRTLRAYIEMTAGFQQSDSLFVCHTGHRRGHALSKRLSNWIAETICYAYTSSGHPVPSRRPFYSGGGGGGGGSDIVGSLAGCPTLRHLCCALMGLALHICEILQTQCGHL</sequence>
<keyword evidence="1" id="KW-0238">DNA-binding</keyword>
<organism evidence="3 4">
    <name type="scientific">Merluccius polli</name>
    <name type="common">Benguela hake</name>
    <name type="synonym">Merluccius cadenati</name>
    <dbReference type="NCBI Taxonomy" id="89951"/>
    <lineage>
        <taxon>Eukaryota</taxon>
        <taxon>Metazoa</taxon>
        <taxon>Chordata</taxon>
        <taxon>Craniata</taxon>
        <taxon>Vertebrata</taxon>
        <taxon>Euteleostomi</taxon>
        <taxon>Actinopterygii</taxon>
        <taxon>Neopterygii</taxon>
        <taxon>Teleostei</taxon>
        <taxon>Neoteleostei</taxon>
        <taxon>Acanthomorphata</taxon>
        <taxon>Zeiogadaria</taxon>
        <taxon>Gadariae</taxon>
        <taxon>Gadiformes</taxon>
        <taxon>Gadoidei</taxon>
        <taxon>Merlucciidae</taxon>
        <taxon>Merluccius</taxon>
    </lineage>
</organism>
<evidence type="ECO:0008006" key="5">
    <source>
        <dbReference type="Google" id="ProtNLM"/>
    </source>
</evidence>
<evidence type="ECO:0000256" key="2">
    <source>
        <dbReference type="SAM" id="MobiDB-lite"/>
    </source>
</evidence>
<comment type="caution">
    <text evidence="3">The sequence shown here is derived from an EMBL/GenBank/DDBJ whole genome shotgun (WGS) entry which is preliminary data.</text>
</comment>
<gene>
    <name evidence="3" type="ORF">N1851_023132</name>
</gene>
<protein>
    <recommendedName>
        <fullName evidence="5">Core-binding (CB) domain-containing protein</fullName>
    </recommendedName>
</protein>
<dbReference type="AlphaFoldDB" id="A0AA47MH52"/>
<dbReference type="InterPro" id="IPR010998">
    <property type="entry name" value="Integrase_recombinase_N"/>
</dbReference>
<feature type="region of interest" description="Disordered" evidence="2">
    <location>
        <begin position="68"/>
        <end position="91"/>
    </location>
</feature>
<dbReference type="Gene3D" id="1.10.150.130">
    <property type="match status" value="1"/>
</dbReference>
<dbReference type="PANTHER" id="PTHR35617">
    <property type="entry name" value="PHAGE_INTEGRASE DOMAIN-CONTAINING PROTEIN"/>
    <property type="match status" value="1"/>
</dbReference>
<dbReference type="GO" id="GO:0003677">
    <property type="term" value="F:DNA binding"/>
    <property type="evidence" value="ECO:0007669"/>
    <property type="project" value="UniProtKB-KW"/>
</dbReference>
<dbReference type="Proteomes" id="UP001174136">
    <property type="component" value="Unassembled WGS sequence"/>
</dbReference>
<evidence type="ECO:0000313" key="3">
    <source>
        <dbReference type="EMBL" id="KAK0139969.1"/>
    </source>
</evidence>
<keyword evidence="4" id="KW-1185">Reference proteome</keyword>
<evidence type="ECO:0000256" key="1">
    <source>
        <dbReference type="ARBA" id="ARBA00023125"/>
    </source>
</evidence>